<evidence type="ECO:0000313" key="4">
    <source>
        <dbReference type="Proteomes" id="UP001500975"/>
    </source>
</evidence>
<evidence type="ECO:0000256" key="1">
    <source>
        <dbReference type="ARBA" id="ARBA00022630"/>
    </source>
</evidence>
<evidence type="ECO:0000313" key="3">
    <source>
        <dbReference type="EMBL" id="GAA4350879.1"/>
    </source>
</evidence>
<accession>A0ABP8I409</accession>
<gene>
    <name evidence="3" type="ORF">GCM10023165_38610</name>
</gene>
<keyword evidence="4" id="KW-1185">Reference proteome</keyword>
<keyword evidence="2" id="KW-0274">FAD</keyword>
<evidence type="ECO:0000256" key="2">
    <source>
        <dbReference type="ARBA" id="ARBA00022827"/>
    </source>
</evidence>
<dbReference type="Proteomes" id="UP001500975">
    <property type="component" value="Unassembled WGS sequence"/>
</dbReference>
<protein>
    <recommendedName>
        <fullName evidence="5">FAD-binding oxidoreductase</fullName>
    </recommendedName>
</protein>
<name>A0ABP8I409_9BURK</name>
<sequence>MPSTYRSATLGGLFGGGFSGVGSINHGPLGATGNVLGLRAMTIEAEPQVFDLRGEEALRMHHLWGTNGLVLELEVALAPAHPWLESLVVFDDFEPALRFADALAHAPGIMKREVAFFGSPVPDHLAQLAQYLPRGCHAVLSLVAESSEAPMLELVAAHGGRRSYRKTAIEVQKSNRTLVEFTWNHTTLHALKVAKNLTYLQSGFTPGQHVEQVIAMEKRFAGEVMMHLEFLRNAAGLMTCSGLQLVRFTTEERLAEIIRLHCEHGVHINNPHVNIVEDGKAGGPLPPEVIELKRRFDPQGLLNPGKLRDWPVAA</sequence>
<dbReference type="InterPro" id="IPR016164">
    <property type="entry name" value="FAD-linked_Oxase-like_C"/>
</dbReference>
<proteinExistence type="predicted"/>
<keyword evidence="1" id="KW-0285">Flavoprotein</keyword>
<comment type="caution">
    <text evidence="3">The sequence shown here is derived from an EMBL/GenBank/DDBJ whole genome shotgun (WGS) entry which is preliminary data.</text>
</comment>
<evidence type="ECO:0008006" key="5">
    <source>
        <dbReference type="Google" id="ProtNLM"/>
    </source>
</evidence>
<dbReference type="EMBL" id="BAABGJ010000072">
    <property type="protein sequence ID" value="GAA4350879.1"/>
    <property type="molecule type" value="Genomic_DNA"/>
</dbReference>
<organism evidence="3 4">
    <name type="scientific">Variovorax defluvii</name>
    <dbReference type="NCBI Taxonomy" id="913761"/>
    <lineage>
        <taxon>Bacteria</taxon>
        <taxon>Pseudomonadati</taxon>
        <taxon>Pseudomonadota</taxon>
        <taxon>Betaproteobacteria</taxon>
        <taxon>Burkholderiales</taxon>
        <taxon>Comamonadaceae</taxon>
        <taxon>Variovorax</taxon>
    </lineage>
</organism>
<reference evidence="4" key="1">
    <citation type="journal article" date="2019" name="Int. J. Syst. Evol. Microbiol.">
        <title>The Global Catalogue of Microorganisms (GCM) 10K type strain sequencing project: providing services to taxonomists for standard genome sequencing and annotation.</title>
        <authorList>
            <consortium name="The Broad Institute Genomics Platform"/>
            <consortium name="The Broad Institute Genome Sequencing Center for Infectious Disease"/>
            <person name="Wu L."/>
            <person name="Ma J."/>
        </authorList>
    </citation>
    <scope>NUCLEOTIDE SEQUENCE [LARGE SCALE GENOMIC DNA]</scope>
    <source>
        <strain evidence="4">JCM 17804</strain>
    </source>
</reference>
<dbReference type="SUPFAM" id="SSF55103">
    <property type="entry name" value="FAD-linked oxidases, C-terminal domain"/>
    <property type="match status" value="1"/>
</dbReference>